<dbReference type="GO" id="GO:0006002">
    <property type="term" value="P:fructose 6-phosphate metabolic process"/>
    <property type="evidence" value="ECO:0007669"/>
    <property type="project" value="TreeGrafter"/>
</dbReference>
<dbReference type="GeneID" id="9689120"/>
<dbReference type="PANTHER" id="PTHR11556">
    <property type="entry name" value="FRUCTOSE-1,6-BISPHOSPHATASE-RELATED"/>
    <property type="match status" value="1"/>
</dbReference>
<dbReference type="GO" id="GO:0030388">
    <property type="term" value="P:fructose 1,6-bisphosphate metabolic process"/>
    <property type="evidence" value="ECO:0007669"/>
    <property type="project" value="TreeGrafter"/>
</dbReference>
<dbReference type="Proteomes" id="UP000001876">
    <property type="component" value="Unassembled WGS sequence"/>
</dbReference>
<name>C1N763_MICPC</name>
<evidence type="ECO:0000256" key="8">
    <source>
        <dbReference type="ARBA" id="ARBA00022801"/>
    </source>
</evidence>
<dbReference type="PIRSF" id="PIRSF500210">
    <property type="entry name" value="FBPtase"/>
    <property type="match status" value="1"/>
</dbReference>
<evidence type="ECO:0000256" key="6">
    <source>
        <dbReference type="ARBA" id="ARBA00013093"/>
    </source>
</evidence>
<comment type="subunit">
    <text evidence="5">Homotetramer.</text>
</comment>
<evidence type="ECO:0000259" key="13">
    <source>
        <dbReference type="Pfam" id="PF00316"/>
    </source>
</evidence>
<dbReference type="PIRSF" id="PIRSF000904">
    <property type="entry name" value="FBPtase_SBPase"/>
    <property type="match status" value="1"/>
</dbReference>
<dbReference type="Gene3D" id="3.40.190.80">
    <property type="match status" value="1"/>
</dbReference>
<comment type="catalytic activity">
    <reaction evidence="1">
        <text>beta-D-fructose 1,6-bisphosphate + H2O = beta-D-fructose 6-phosphate + phosphate</text>
        <dbReference type="Rhea" id="RHEA:11064"/>
        <dbReference type="ChEBI" id="CHEBI:15377"/>
        <dbReference type="ChEBI" id="CHEBI:32966"/>
        <dbReference type="ChEBI" id="CHEBI:43474"/>
        <dbReference type="ChEBI" id="CHEBI:57634"/>
        <dbReference type="EC" id="3.1.3.11"/>
    </reaction>
</comment>
<dbReference type="GO" id="GO:0005829">
    <property type="term" value="C:cytosol"/>
    <property type="evidence" value="ECO:0007669"/>
    <property type="project" value="TreeGrafter"/>
</dbReference>
<protein>
    <recommendedName>
        <fullName evidence="6">fructose-bisphosphatase</fullName>
        <ecNumber evidence="6">3.1.3.11</ecNumber>
    </recommendedName>
    <alternativeName>
        <fullName evidence="11">D-fructose-1,6-bisphosphate 1-phosphohydrolase</fullName>
    </alternativeName>
</protein>
<comment type="similarity">
    <text evidence="4 12">Belongs to the FBPase class 1 family.</text>
</comment>
<dbReference type="GO" id="GO:0042132">
    <property type="term" value="F:fructose 1,6-bisphosphate 1-phosphatase activity"/>
    <property type="evidence" value="ECO:0007669"/>
    <property type="project" value="UniProtKB-EC"/>
</dbReference>
<dbReference type="OrthoDB" id="10256725at2759"/>
<keyword evidence="10 12" id="KW-0119">Carbohydrate metabolism</keyword>
<dbReference type="InterPro" id="IPR044015">
    <property type="entry name" value="FBPase_C_dom"/>
</dbReference>
<evidence type="ECO:0000256" key="7">
    <source>
        <dbReference type="ARBA" id="ARBA00022723"/>
    </source>
</evidence>
<keyword evidence="16" id="KW-1185">Reference proteome</keyword>
<dbReference type="InterPro" id="IPR000146">
    <property type="entry name" value="FBPase_class-1"/>
</dbReference>
<evidence type="ECO:0000256" key="11">
    <source>
        <dbReference type="ARBA" id="ARBA00032973"/>
    </source>
</evidence>
<accession>C1N763</accession>
<dbReference type="SUPFAM" id="SSF56655">
    <property type="entry name" value="Carbohydrate phosphatase"/>
    <property type="match status" value="1"/>
</dbReference>
<comment type="pathway">
    <text evidence="3">Carbohydrate biosynthesis; Calvin cycle.</text>
</comment>
<keyword evidence="9" id="KW-0460">Magnesium</keyword>
<evidence type="ECO:0000256" key="12">
    <source>
        <dbReference type="RuleBase" id="RU000508"/>
    </source>
</evidence>
<dbReference type="OMA" id="ISNDIFC"/>
<evidence type="ECO:0000256" key="1">
    <source>
        <dbReference type="ARBA" id="ARBA00001273"/>
    </source>
</evidence>
<evidence type="ECO:0000259" key="14">
    <source>
        <dbReference type="Pfam" id="PF18913"/>
    </source>
</evidence>
<evidence type="ECO:0000256" key="5">
    <source>
        <dbReference type="ARBA" id="ARBA00011881"/>
    </source>
</evidence>
<evidence type="ECO:0000313" key="16">
    <source>
        <dbReference type="Proteomes" id="UP000001876"/>
    </source>
</evidence>
<dbReference type="Pfam" id="PF18913">
    <property type="entry name" value="FBPase_C"/>
    <property type="match status" value="1"/>
</dbReference>
<gene>
    <name evidence="15" type="primary">FBPASE_1</name>
    <name evidence="15" type="ORF">MICPUCDRAFT_48988</name>
</gene>
<dbReference type="EMBL" id="GG663749">
    <property type="protein sequence ID" value="EEH52052.1"/>
    <property type="molecule type" value="Genomic_DNA"/>
</dbReference>
<comment type="cofactor">
    <cofactor evidence="2">
        <name>Mg(2+)</name>
        <dbReference type="ChEBI" id="CHEBI:18420"/>
    </cofactor>
</comment>
<dbReference type="InterPro" id="IPR033391">
    <property type="entry name" value="FBPase_N"/>
</dbReference>
<dbReference type="PRINTS" id="PR00115">
    <property type="entry name" value="F16BPHPHTASE"/>
</dbReference>
<feature type="domain" description="Fructose-1-6-bisphosphatase class I N-terminal" evidence="13">
    <location>
        <begin position="60"/>
        <end position="255"/>
    </location>
</feature>
<evidence type="ECO:0000256" key="2">
    <source>
        <dbReference type="ARBA" id="ARBA00001946"/>
    </source>
</evidence>
<dbReference type="GO" id="GO:0006094">
    <property type="term" value="P:gluconeogenesis"/>
    <property type="evidence" value="ECO:0007669"/>
    <property type="project" value="TreeGrafter"/>
</dbReference>
<dbReference type="EC" id="3.1.3.11" evidence="6"/>
<evidence type="ECO:0000256" key="4">
    <source>
        <dbReference type="ARBA" id="ARBA00010941"/>
    </source>
</evidence>
<reference evidence="15 16" key="1">
    <citation type="journal article" date="2009" name="Science">
        <title>Green evolution and dynamic adaptations revealed by genomes of the marine picoeukaryotes Micromonas.</title>
        <authorList>
            <person name="Worden A.Z."/>
            <person name="Lee J.H."/>
            <person name="Mock T."/>
            <person name="Rouze P."/>
            <person name="Simmons M.P."/>
            <person name="Aerts A.L."/>
            <person name="Allen A.E."/>
            <person name="Cuvelier M.L."/>
            <person name="Derelle E."/>
            <person name="Everett M.V."/>
            <person name="Foulon E."/>
            <person name="Grimwood J."/>
            <person name="Gundlach H."/>
            <person name="Henrissat B."/>
            <person name="Napoli C."/>
            <person name="McDonald S.M."/>
            <person name="Parker M.S."/>
            <person name="Rombauts S."/>
            <person name="Salamov A."/>
            <person name="Von Dassow P."/>
            <person name="Badger J.H."/>
            <person name="Coutinho P.M."/>
            <person name="Demir E."/>
            <person name="Dubchak I."/>
            <person name="Gentemann C."/>
            <person name="Eikrem W."/>
            <person name="Gready J.E."/>
            <person name="John U."/>
            <person name="Lanier W."/>
            <person name="Lindquist E.A."/>
            <person name="Lucas S."/>
            <person name="Mayer K.F."/>
            <person name="Moreau H."/>
            <person name="Not F."/>
            <person name="Otillar R."/>
            <person name="Panaud O."/>
            <person name="Pangilinan J."/>
            <person name="Paulsen I."/>
            <person name="Piegu B."/>
            <person name="Poliakov A."/>
            <person name="Robbens S."/>
            <person name="Schmutz J."/>
            <person name="Toulza E."/>
            <person name="Wyss T."/>
            <person name="Zelensky A."/>
            <person name="Zhou K."/>
            <person name="Armbrust E.V."/>
            <person name="Bhattacharya D."/>
            <person name="Goodenough U.W."/>
            <person name="Van de Peer Y."/>
            <person name="Grigoriev I.V."/>
        </authorList>
    </citation>
    <scope>NUCLEOTIDE SEQUENCE [LARGE SCALE GENOMIC DNA]</scope>
    <source>
        <strain evidence="15 16">CCMP1545</strain>
    </source>
</reference>
<dbReference type="GO" id="GO:0006000">
    <property type="term" value="P:fructose metabolic process"/>
    <property type="evidence" value="ECO:0007669"/>
    <property type="project" value="TreeGrafter"/>
</dbReference>
<dbReference type="KEGG" id="mpp:MICPUCDRAFT_48988"/>
<dbReference type="eggNOG" id="KOG1458">
    <property type="taxonomic scope" value="Eukaryota"/>
</dbReference>
<dbReference type="CDD" id="cd00354">
    <property type="entry name" value="FBPase"/>
    <property type="match status" value="1"/>
</dbReference>
<proteinExistence type="inferred from homology"/>
<evidence type="ECO:0000256" key="3">
    <source>
        <dbReference type="ARBA" id="ARBA00005215"/>
    </source>
</evidence>
<dbReference type="Pfam" id="PF00316">
    <property type="entry name" value="FBPase"/>
    <property type="match status" value="1"/>
</dbReference>
<feature type="domain" description="Fructose-1-6-bisphosphatase class 1 C-terminal" evidence="14">
    <location>
        <begin position="265"/>
        <end position="387"/>
    </location>
</feature>
<dbReference type="STRING" id="564608.C1N763"/>
<evidence type="ECO:0000256" key="9">
    <source>
        <dbReference type="ARBA" id="ARBA00022842"/>
    </source>
</evidence>
<keyword evidence="7" id="KW-0479">Metal-binding</keyword>
<dbReference type="InterPro" id="IPR028343">
    <property type="entry name" value="FBPtase"/>
</dbReference>
<dbReference type="RefSeq" id="XP_003063679.1">
    <property type="nucleotide sequence ID" value="XM_003063633.1"/>
</dbReference>
<dbReference type="PANTHER" id="PTHR11556:SF1">
    <property type="entry name" value="FRUCTOSE-BISPHOSPHATASE"/>
    <property type="match status" value="1"/>
</dbReference>
<dbReference type="HAMAP" id="MF_01855">
    <property type="entry name" value="FBPase_class1"/>
    <property type="match status" value="1"/>
</dbReference>
<evidence type="ECO:0000256" key="10">
    <source>
        <dbReference type="ARBA" id="ARBA00023277"/>
    </source>
</evidence>
<dbReference type="AlphaFoldDB" id="C1N763"/>
<evidence type="ECO:0000313" key="15">
    <source>
        <dbReference type="EMBL" id="EEH52052.1"/>
    </source>
</evidence>
<sequence>MSVASSVLARPSLARRASGLAPRRASRAPRRAASVRVAAAASSKSKPSTDPLALTVGKDTLETFLFKQQARDNVDVDLSIIINSIAVACKKISSLVATAPIRGLTGMAGSSNESGDEQKKLDVISNDIFCECIKDTARSAIVVTEEEDVPVASEAISGDYIVTFDPIDGSSNIDAAVTTGSIFGIYSPGECEVSLDDTPEEAMDKCLVNTRKSGEELVCAGYVMYSSSTVAMISVGHGVYGFTLDWTTGDFVLSHDDVKLPNPGQKIYSGNQGNVEKWAPELRKYVDKLQEENYSYRYIGALVGDFHRTLLYGGIWLYPPDASAPEGKARLLYEVAPMGFLAEQAGGLAMWGEMADKRVMEVVPQHIHQRSPMFCGSKDMVEGLQKFLVEEKARATVKA</sequence>
<dbReference type="Gene3D" id="3.30.540.10">
    <property type="entry name" value="Fructose-1,6-Bisphosphatase, subunit A, domain 1"/>
    <property type="match status" value="1"/>
</dbReference>
<dbReference type="GO" id="GO:0005986">
    <property type="term" value="P:sucrose biosynthetic process"/>
    <property type="evidence" value="ECO:0007669"/>
    <property type="project" value="TreeGrafter"/>
</dbReference>
<organism evidence="16">
    <name type="scientific">Micromonas pusilla (strain CCMP1545)</name>
    <name type="common">Picoplanktonic green alga</name>
    <dbReference type="NCBI Taxonomy" id="564608"/>
    <lineage>
        <taxon>Eukaryota</taxon>
        <taxon>Viridiplantae</taxon>
        <taxon>Chlorophyta</taxon>
        <taxon>Mamiellophyceae</taxon>
        <taxon>Mamiellales</taxon>
        <taxon>Mamiellaceae</taxon>
        <taxon>Micromonas</taxon>
    </lineage>
</organism>
<dbReference type="GO" id="GO:0046872">
    <property type="term" value="F:metal ion binding"/>
    <property type="evidence" value="ECO:0007669"/>
    <property type="project" value="UniProtKB-KW"/>
</dbReference>
<keyword evidence="8 12" id="KW-0378">Hydrolase</keyword>